<dbReference type="Gene3D" id="3.40.50.300">
    <property type="entry name" value="P-loop containing nucleotide triphosphate hydrolases"/>
    <property type="match status" value="1"/>
</dbReference>
<dbReference type="InterPro" id="IPR036640">
    <property type="entry name" value="ABC1_TM_sf"/>
</dbReference>
<evidence type="ECO:0000259" key="7">
    <source>
        <dbReference type="Pfam" id="PF00005"/>
    </source>
</evidence>
<dbReference type="AlphaFoldDB" id="A0A812R1D1"/>
<reference evidence="8" key="1">
    <citation type="submission" date="2021-02" db="EMBL/GenBank/DDBJ databases">
        <authorList>
            <person name="Dougan E. K."/>
            <person name="Rhodes N."/>
            <person name="Thang M."/>
            <person name="Chan C."/>
        </authorList>
    </citation>
    <scope>NUCLEOTIDE SEQUENCE</scope>
</reference>
<proteinExistence type="predicted"/>
<dbReference type="GO" id="GO:0042626">
    <property type="term" value="F:ATPase-coupled transmembrane transporter activity"/>
    <property type="evidence" value="ECO:0007669"/>
    <property type="project" value="TreeGrafter"/>
</dbReference>
<keyword evidence="5 6" id="KW-0472">Membrane</keyword>
<dbReference type="PANTHER" id="PTHR24223">
    <property type="entry name" value="ATP-BINDING CASSETTE SUB-FAMILY C"/>
    <property type="match status" value="1"/>
</dbReference>
<dbReference type="GO" id="GO:0016020">
    <property type="term" value="C:membrane"/>
    <property type="evidence" value="ECO:0007669"/>
    <property type="project" value="InterPro"/>
</dbReference>
<dbReference type="SUPFAM" id="SSF52540">
    <property type="entry name" value="P-loop containing nucleoside triphosphate hydrolases"/>
    <property type="match status" value="1"/>
</dbReference>
<evidence type="ECO:0000256" key="4">
    <source>
        <dbReference type="ARBA" id="ARBA00022989"/>
    </source>
</evidence>
<evidence type="ECO:0000256" key="6">
    <source>
        <dbReference type="SAM" id="Phobius"/>
    </source>
</evidence>
<feature type="non-terminal residue" evidence="8">
    <location>
        <position position="550"/>
    </location>
</feature>
<feature type="domain" description="ABC transporter" evidence="7">
    <location>
        <begin position="451"/>
        <end position="542"/>
    </location>
</feature>
<evidence type="ECO:0000313" key="8">
    <source>
        <dbReference type="EMBL" id="CAE7414045.1"/>
    </source>
</evidence>
<keyword evidence="3" id="KW-0067">ATP-binding</keyword>
<dbReference type="GO" id="GO:0005524">
    <property type="term" value="F:ATP binding"/>
    <property type="evidence" value="ECO:0007669"/>
    <property type="project" value="UniProtKB-KW"/>
</dbReference>
<keyword evidence="9" id="KW-1185">Reference proteome</keyword>
<accession>A0A812R1D1</accession>
<organism evidence="8 9">
    <name type="scientific">Symbiodinium necroappetens</name>
    <dbReference type="NCBI Taxonomy" id="1628268"/>
    <lineage>
        <taxon>Eukaryota</taxon>
        <taxon>Sar</taxon>
        <taxon>Alveolata</taxon>
        <taxon>Dinophyceae</taxon>
        <taxon>Suessiales</taxon>
        <taxon>Symbiodiniaceae</taxon>
        <taxon>Symbiodinium</taxon>
    </lineage>
</organism>
<feature type="transmembrane region" description="Helical" evidence="6">
    <location>
        <begin position="71"/>
        <end position="92"/>
    </location>
</feature>
<evidence type="ECO:0000256" key="3">
    <source>
        <dbReference type="ARBA" id="ARBA00022840"/>
    </source>
</evidence>
<dbReference type="Gene3D" id="1.20.1560.10">
    <property type="entry name" value="ABC transporter type 1, transmembrane domain"/>
    <property type="match status" value="1"/>
</dbReference>
<name>A0A812R1D1_9DINO</name>
<dbReference type="InterPro" id="IPR027417">
    <property type="entry name" value="P-loop_NTPase"/>
</dbReference>
<evidence type="ECO:0000313" key="9">
    <source>
        <dbReference type="Proteomes" id="UP000601435"/>
    </source>
</evidence>
<dbReference type="InterPro" id="IPR003439">
    <property type="entry name" value="ABC_transporter-like_ATP-bd"/>
</dbReference>
<dbReference type="Pfam" id="PF00005">
    <property type="entry name" value="ABC_tran"/>
    <property type="match status" value="1"/>
</dbReference>
<keyword evidence="1 6" id="KW-0812">Transmembrane</keyword>
<comment type="caution">
    <text evidence="8">The sequence shown here is derived from an EMBL/GenBank/DDBJ whole genome shotgun (WGS) entry which is preliminary data.</text>
</comment>
<keyword evidence="2" id="KW-0547">Nucleotide-binding</keyword>
<evidence type="ECO:0000256" key="1">
    <source>
        <dbReference type="ARBA" id="ARBA00022692"/>
    </source>
</evidence>
<dbReference type="EMBL" id="CAJNJA010018056">
    <property type="protein sequence ID" value="CAE7414045.1"/>
    <property type="molecule type" value="Genomic_DNA"/>
</dbReference>
<keyword evidence="4 6" id="KW-1133">Transmembrane helix</keyword>
<feature type="transmembrane region" description="Helical" evidence="6">
    <location>
        <begin position="202"/>
        <end position="220"/>
    </location>
</feature>
<protein>
    <submittedName>
        <fullName evidence="8">Cftr protein</fullName>
    </submittedName>
</protein>
<evidence type="ECO:0000256" key="5">
    <source>
        <dbReference type="ARBA" id="ARBA00023136"/>
    </source>
</evidence>
<dbReference type="GO" id="GO:0016887">
    <property type="term" value="F:ATP hydrolysis activity"/>
    <property type="evidence" value="ECO:0007669"/>
    <property type="project" value="InterPro"/>
</dbReference>
<feature type="transmembrane region" description="Helical" evidence="6">
    <location>
        <begin position="177"/>
        <end position="196"/>
    </location>
</feature>
<gene>
    <name evidence="8" type="primary">cftr</name>
    <name evidence="8" type="ORF">SNEC2469_LOCUS11381</name>
</gene>
<sequence>MKFNYEAPRDFAPQTLRALAKAATQFEERAREGNTIADSVRAAVVYDTREAKSGGEGFSIRMLASLCCQRLRVVVVLETVSVLMQAVVVFALGVVLEELELGGTLPWLGEDYAVVAVPFALFLIGRCVEQLARHRRRRLSEQVALALRSRLFHRALVSGGPLPAAASRVVAALTKRCRLRLVAPVLGSALSVALLVAATSVAATAGVSLVVLATAVEVILKRRVPKWGQAVGKLRCRREELSCAFLSDLKCASATVKCFGWEAAVFQRLGRLRVEEQRLQDRASRSNTTLLAVRSAASIWACLASLALHWLVVRPPALWECFQALAACRLLAQQLQQVLRILLTARPTAAAALGGSVKSPRPVPKQGTPALYKTSRFAVAVEGMRFFWPNLEGPKEASSLPSPPKPAGLTASVKAQKAGNGLSLVDSVTDDASVAERAKRSTHGSAGFDVKVLSLQVKRGSHIALVGAAGSGKSTLLAGLVGGCQAELWGEDLEETGILLSGRCAYAPQQPAVLSGSSIRDNVVFGSTWDAHRYEQVLAMSTLSEETQSQ</sequence>
<dbReference type="SUPFAM" id="SSF90123">
    <property type="entry name" value="ABC transporter transmembrane region"/>
    <property type="match status" value="1"/>
</dbReference>
<dbReference type="InterPro" id="IPR050173">
    <property type="entry name" value="ABC_transporter_C-like"/>
</dbReference>
<feature type="transmembrane region" description="Helical" evidence="6">
    <location>
        <begin position="112"/>
        <end position="128"/>
    </location>
</feature>
<dbReference type="OrthoDB" id="4865934at2759"/>
<feature type="transmembrane region" description="Helical" evidence="6">
    <location>
        <begin position="291"/>
        <end position="312"/>
    </location>
</feature>
<evidence type="ECO:0000256" key="2">
    <source>
        <dbReference type="ARBA" id="ARBA00022741"/>
    </source>
</evidence>
<dbReference type="Proteomes" id="UP000601435">
    <property type="component" value="Unassembled WGS sequence"/>
</dbReference>